<feature type="chain" id="PRO_5011667175" description="Secreted protein" evidence="1">
    <location>
        <begin position="25"/>
        <end position="112"/>
    </location>
</feature>
<reference evidence="3" key="1">
    <citation type="submission" date="2016-10" db="EMBL/GenBank/DDBJ databases">
        <authorList>
            <person name="Varghese N."/>
            <person name="Submissions S."/>
        </authorList>
    </citation>
    <scope>NUCLEOTIDE SEQUENCE [LARGE SCALE GENOMIC DNA]</scope>
    <source>
        <strain evidence="3">AAP</strain>
    </source>
</reference>
<dbReference type="EMBL" id="FNGH01000004">
    <property type="protein sequence ID" value="SDL42652.1"/>
    <property type="molecule type" value="Genomic_DNA"/>
</dbReference>
<dbReference type="Proteomes" id="UP000199107">
    <property type="component" value="Unassembled WGS sequence"/>
</dbReference>
<name>A0A1G9JZ12_9GAMM</name>
<dbReference type="STRING" id="48727.SAMN05192555_104189"/>
<evidence type="ECO:0000313" key="2">
    <source>
        <dbReference type="EMBL" id="SDL42652.1"/>
    </source>
</evidence>
<evidence type="ECO:0000313" key="3">
    <source>
        <dbReference type="Proteomes" id="UP000199107"/>
    </source>
</evidence>
<keyword evidence="3" id="KW-1185">Reference proteome</keyword>
<dbReference type="RefSeq" id="WP_089657761.1">
    <property type="nucleotide sequence ID" value="NZ_FNGH01000004.1"/>
</dbReference>
<dbReference type="OrthoDB" id="9852233at2"/>
<proteinExistence type="predicted"/>
<feature type="signal peptide" evidence="1">
    <location>
        <begin position="1"/>
        <end position="24"/>
    </location>
</feature>
<evidence type="ECO:0008006" key="4">
    <source>
        <dbReference type="Google" id="ProtNLM"/>
    </source>
</evidence>
<protein>
    <recommendedName>
        <fullName evidence="4">Secreted protein</fullName>
    </recommendedName>
</protein>
<organism evidence="2 3">
    <name type="scientific">Franzmannia pantelleriensis</name>
    <dbReference type="NCBI Taxonomy" id="48727"/>
    <lineage>
        <taxon>Bacteria</taxon>
        <taxon>Pseudomonadati</taxon>
        <taxon>Pseudomonadota</taxon>
        <taxon>Gammaproteobacteria</taxon>
        <taxon>Oceanospirillales</taxon>
        <taxon>Halomonadaceae</taxon>
        <taxon>Franzmannia</taxon>
    </lineage>
</organism>
<evidence type="ECO:0000256" key="1">
    <source>
        <dbReference type="SAM" id="SignalP"/>
    </source>
</evidence>
<dbReference type="AlphaFoldDB" id="A0A1G9JZ12"/>
<accession>A0A1G9JZ12</accession>
<sequence length="112" mass="11591">MLRLLLSWLLLLPLVLTLALPSAAAEVSHHGDVSCPIQPEPSAELLSLLDVDIAMDAGQDDSSSGCVTSCVNLSGGASPDTGLLPPSSEALRAPVVAWLSTSPGRLERPPRV</sequence>
<gene>
    <name evidence="2" type="ORF">SAMN05192555_104189</name>
</gene>
<keyword evidence="1" id="KW-0732">Signal</keyword>